<comment type="caution">
    <text evidence="1">The sequence shown here is derived from an EMBL/GenBank/DDBJ whole genome shotgun (WGS) entry which is preliminary data.</text>
</comment>
<keyword evidence="2" id="KW-1185">Reference proteome</keyword>
<sequence length="68" mass="8104">MKTRAKPYETVNTLLYRVFGVDCDDLEEEFYRLNPTQNTPFLRANQEIELPYLEEDLETTSDDIIVWT</sequence>
<evidence type="ECO:0000313" key="1">
    <source>
        <dbReference type="EMBL" id="GLT16298.1"/>
    </source>
</evidence>
<organism evidence="1 2">
    <name type="scientific">Vibrio zhanjiangensis</name>
    <dbReference type="NCBI Taxonomy" id="1046128"/>
    <lineage>
        <taxon>Bacteria</taxon>
        <taxon>Pseudomonadati</taxon>
        <taxon>Pseudomonadota</taxon>
        <taxon>Gammaproteobacteria</taxon>
        <taxon>Vibrionales</taxon>
        <taxon>Vibrionaceae</taxon>
        <taxon>Vibrio</taxon>
    </lineage>
</organism>
<accession>A0ABQ6ET27</accession>
<gene>
    <name evidence="1" type="ORF">GCM10007938_00740</name>
</gene>
<evidence type="ECO:0008006" key="3">
    <source>
        <dbReference type="Google" id="ProtNLM"/>
    </source>
</evidence>
<protein>
    <recommendedName>
        <fullName evidence="3">Phage tail protein</fullName>
    </recommendedName>
</protein>
<dbReference type="Proteomes" id="UP001157138">
    <property type="component" value="Unassembled WGS sequence"/>
</dbReference>
<proteinExistence type="predicted"/>
<reference evidence="2" key="1">
    <citation type="journal article" date="2019" name="Int. J. Syst. Evol. Microbiol.">
        <title>The Global Catalogue of Microorganisms (GCM) 10K type strain sequencing project: providing services to taxonomists for standard genome sequencing and annotation.</title>
        <authorList>
            <consortium name="The Broad Institute Genomics Platform"/>
            <consortium name="The Broad Institute Genome Sequencing Center for Infectious Disease"/>
            <person name="Wu L."/>
            <person name="Ma J."/>
        </authorList>
    </citation>
    <scope>NUCLEOTIDE SEQUENCE [LARGE SCALE GENOMIC DNA]</scope>
    <source>
        <strain evidence="2">NBRC 108723</strain>
    </source>
</reference>
<evidence type="ECO:0000313" key="2">
    <source>
        <dbReference type="Proteomes" id="UP001157138"/>
    </source>
</evidence>
<dbReference type="EMBL" id="BSPW01000001">
    <property type="protein sequence ID" value="GLT16298.1"/>
    <property type="molecule type" value="Genomic_DNA"/>
</dbReference>
<name>A0ABQ6ET27_9VIBR</name>